<keyword evidence="9" id="KW-1185">Reference proteome</keyword>
<dbReference type="PANTHER" id="PTHR10253">
    <property type="entry name" value="POLYCOMB PROTEIN"/>
    <property type="match status" value="1"/>
</dbReference>
<dbReference type="OMA" id="RDVHRNY"/>
<evidence type="ECO:0000256" key="7">
    <source>
        <dbReference type="SAM" id="MobiDB-lite"/>
    </source>
</evidence>
<keyword evidence="2 6" id="KW-0853">WD repeat</keyword>
<keyword evidence="4" id="KW-0805">Transcription regulation</keyword>
<dbReference type="Pfam" id="PF00400">
    <property type="entry name" value="WD40"/>
    <property type="match status" value="1"/>
</dbReference>
<evidence type="ECO:0000256" key="4">
    <source>
        <dbReference type="ARBA" id="ARBA00023015"/>
    </source>
</evidence>
<dbReference type="Proteomes" id="UP000078561">
    <property type="component" value="Unassembled WGS sequence"/>
</dbReference>
<sequence length="418" mass="47583">MTNTLKRQITDTDFMDSTSKPWKGKGKSVAALGTTRPRTAYHDQQEKVFANFRLKRILRENHGCDINQLSLFFKNDNLDRPQQPDLKNKHGAIREQNDTSNILASVGGAQISIYDNEHIGDNLDIISNFNLASTLTDDQDPKQKILNTFCWLYLRDDAVIATGGADNGIHILSMTQSKETAILKGHSKPILDIQKHPQDDKYILSVSKDGFMRLWDVEQGRCMIMFEYQCNVACFHPSGNTFITGTVNGELREWTIPVYALSATNTTDEDDPVMIDISNSRLLKKMHGESTIDCIRFANGNVLSKSINGRMEYWDPTNEEIIRSFRIKTGENHSRFDITLDGLYFCVGSNRGIIYIYNLENGRLVSELSHRRSTKAVRCCIFTHDCRQLLCGGEEGLIWRYEYIDDATLELLSQWKAS</sequence>
<dbReference type="OrthoDB" id="7318948at2759"/>
<keyword evidence="3" id="KW-0677">Repeat</keyword>
<dbReference type="InterPro" id="IPR001680">
    <property type="entry name" value="WD40_rpt"/>
</dbReference>
<dbReference type="SUPFAM" id="SSF50978">
    <property type="entry name" value="WD40 repeat-like"/>
    <property type="match status" value="1"/>
</dbReference>
<evidence type="ECO:0000313" key="9">
    <source>
        <dbReference type="Proteomes" id="UP000078561"/>
    </source>
</evidence>
<dbReference type="STRING" id="4829.A0A163KY52"/>
<dbReference type="SMART" id="SM00320">
    <property type="entry name" value="WD40"/>
    <property type="match status" value="6"/>
</dbReference>
<comment type="similarity">
    <text evidence="1">Belongs to the WD repeat ESC family.</text>
</comment>
<organism evidence="8">
    <name type="scientific">Absidia glauca</name>
    <name type="common">Pin mould</name>
    <dbReference type="NCBI Taxonomy" id="4829"/>
    <lineage>
        <taxon>Eukaryota</taxon>
        <taxon>Fungi</taxon>
        <taxon>Fungi incertae sedis</taxon>
        <taxon>Mucoromycota</taxon>
        <taxon>Mucoromycotina</taxon>
        <taxon>Mucoromycetes</taxon>
        <taxon>Mucorales</taxon>
        <taxon>Cunninghamellaceae</taxon>
        <taxon>Absidia</taxon>
    </lineage>
</organism>
<keyword evidence="5" id="KW-0804">Transcription</keyword>
<dbReference type="InterPro" id="IPR015943">
    <property type="entry name" value="WD40/YVTN_repeat-like_dom_sf"/>
</dbReference>
<gene>
    <name evidence="8" type="primary">ABSGL_07171.1 scaffold 8717</name>
</gene>
<evidence type="ECO:0000256" key="6">
    <source>
        <dbReference type="PROSITE-ProRule" id="PRU00221"/>
    </source>
</evidence>
<feature type="repeat" description="WD" evidence="6">
    <location>
        <begin position="183"/>
        <end position="225"/>
    </location>
</feature>
<protein>
    <submittedName>
        <fullName evidence="8">Uncharacterized protein</fullName>
    </submittedName>
</protein>
<evidence type="ECO:0000256" key="3">
    <source>
        <dbReference type="ARBA" id="ARBA00022737"/>
    </source>
</evidence>
<dbReference type="AlphaFoldDB" id="A0A163KY52"/>
<dbReference type="PROSITE" id="PS00678">
    <property type="entry name" value="WD_REPEATS_1"/>
    <property type="match status" value="1"/>
</dbReference>
<dbReference type="PROSITE" id="PS50082">
    <property type="entry name" value="WD_REPEATS_2"/>
    <property type="match status" value="1"/>
</dbReference>
<evidence type="ECO:0000256" key="5">
    <source>
        <dbReference type="ARBA" id="ARBA00023163"/>
    </source>
</evidence>
<name>A0A163KY52_ABSGL</name>
<dbReference type="InterPro" id="IPR051243">
    <property type="entry name" value="PcG_WD-repeat"/>
</dbReference>
<evidence type="ECO:0000256" key="2">
    <source>
        <dbReference type="ARBA" id="ARBA00022574"/>
    </source>
</evidence>
<feature type="region of interest" description="Disordered" evidence="7">
    <location>
        <begin position="1"/>
        <end position="29"/>
    </location>
</feature>
<evidence type="ECO:0000256" key="1">
    <source>
        <dbReference type="ARBA" id="ARBA00008075"/>
    </source>
</evidence>
<proteinExistence type="inferred from homology"/>
<reference evidence="8" key="1">
    <citation type="submission" date="2016-04" db="EMBL/GenBank/DDBJ databases">
        <authorList>
            <person name="Evans L.H."/>
            <person name="Alamgir A."/>
            <person name="Owens N."/>
            <person name="Weber N.D."/>
            <person name="Virtaneva K."/>
            <person name="Barbian K."/>
            <person name="Babar A."/>
            <person name="Rosenke K."/>
        </authorList>
    </citation>
    <scope>NUCLEOTIDE SEQUENCE [LARGE SCALE GENOMIC DNA]</scope>
    <source>
        <strain evidence="8">CBS 101.48</strain>
    </source>
</reference>
<dbReference type="InterPro" id="IPR019775">
    <property type="entry name" value="WD40_repeat_CS"/>
</dbReference>
<dbReference type="InterPro" id="IPR036322">
    <property type="entry name" value="WD40_repeat_dom_sf"/>
</dbReference>
<dbReference type="Gene3D" id="2.130.10.10">
    <property type="entry name" value="YVTN repeat-like/Quinoprotein amine dehydrogenase"/>
    <property type="match status" value="1"/>
</dbReference>
<evidence type="ECO:0000313" key="8">
    <source>
        <dbReference type="EMBL" id="SAM01430.1"/>
    </source>
</evidence>
<dbReference type="InParanoid" id="A0A163KY52"/>
<dbReference type="PROSITE" id="PS50294">
    <property type="entry name" value="WD_REPEATS_REGION"/>
    <property type="match status" value="1"/>
</dbReference>
<accession>A0A163KY52</accession>
<dbReference type="EMBL" id="LT553527">
    <property type="protein sequence ID" value="SAM01430.1"/>
    <property type="molecule type" value="Genomic_DNA"/>
</dbReference>